<dbReference type="AlphaFoldDB" id="B7FPP0"/>
<evidence type="ECO:0000256" key="2">
    <source>
        <dbReference type="ARBA" id="ARBA00022723"/>
    </source>
</evidence>
<dbReference type="InterPro" id="IPR019786">
    <property type="entry name" value="Zinc_finger_PHD-type_CS"/>
</dbReference>
<dbReference type="CDD" id="cd15519">
    <property type="entry name" value="PHD1_Lid2p_like"/>
    <property type="match status" value="1"/>
</dbReference>
<dbReference type="KEGG" id="pti:PHATRDRAFT_42822"/>
<proteinExistence type="predicted"/>
<feature type="region of interest" description="Disordered" evidence="7">
    <location>
        <begin position="287"/>
        <end position="314"/>
    </location>
</feature>
<protein>
    <recommendedName>
        <fullName evidence="8">PHD-type domain-containing protein</fullName>
    </recommendedName>
</protein>
<reference evidence="10" key="2">
    <citation type="submission" date="2008-08" db="EMBL/GenBank/DDBJ databases">
        <authorList>
            <consortium name="Diatom Consortium"/>
            <person name="Grigoriev I."/>
            <person name="Grimwood J."/>
            <person name="Kuo A."/>
            <person name="Otillar R.P."/>
            <person name="Salamov A."/>
            <person name="Detter J.C."/>
            <person name="Lindquist E."/>
            <person name="Shapiro H."/>
            <person name="Lucas S."/>
            <person name="Glavina del Rio T."/>
            <person name="Pitluck S."/>
            <person name="Rokhsar D."/>
            <person name="Bowler C."/>
        </authorList>
    </citation>
    <scope>GENOME REANNOTATION</scope>
    <source>
        <strain evidence="10">CCAP 1055/1</strain>
    </source>
</reference>
<keyword evidence="2" id="KW-0479">Metal-binding</keyword>
<accession>B7FPP0</accession>
<dbReference type="Pfam" id="PF00628">
    <property type="entry name" value="PHD"/>
    <property type="match status" value="1"/>
</dbReference>
<keyword evidence="10" id="KW-1185">Reference proteome</keyword>
<dbReference type="eggNOG" id="KOG1019">
    <property type="taxonomic scope" value="Eukaryota"/>
</dbReference>
<dbReference type="SUPFAM" id="SSF57903">
    <property type="entry name" value="FYVE/PHD zinc finger"/>
    <property type="match status" value="1"/>
</dbReference>
<dbReference type="GO" id="GO:0006351">
    <property type="term" value="P:DNA-templated transcription"/>
    <property type="evidence" value="ECO:0007669"/>
    <property type="project" value="InterPro"/>
</dbReference>
<dbReference type="InterPro" id="IPR011011">
    <property type="entry name" value="Znf_FYVE_PHD"/>
</dbReference>
<evidence type="ECO:0000256" key="6">
    <source>
        <dbReference type="PROSITE-ProRule" id="PRU00146"/>
    </source>
</evidence>
<organism evidence="9 10">
    <name type="scientific">Phaeodactylum tricornutum (strain CCAP 1055/1)</name>
    <dbReference type="NCBI Taxonomy" id="556484"/>
    <lineage>
        <taxon>Eukaryota</taxon>
        <taxon>Sar</taxon>
        <taxon>Stramenopiles</taxon>
        <taxon>Ochrophyta</taxon>
        <taxon>Bacillariophyta</taxon>
        <taxon>Bacillariophyceae</taxon>
        <taxon>Bacillariophycidae</taxon>
        <taxon>Naviculales</taxon>
        <taxon>Phaeodactylaceae</taxon>
        <taxon>Phaeodactylum</taxon>
    </lineage>
</organism>
<dbReference type="GO" id="GO:0006357">
    <property type="term" value="P:regulation of transcription by RNA polymerase II"/>
    <property type="evidence" value="ECO:0007669"/>
    <property type="project" value="TreeGrafter"/>
</dbReference>
<evidence type="ECO:0000256" key="5">
    <source>
        <dbReference type="ARBA" id="ARBA00023242"/>
    </source>
</evidence>
<evidence type="ECO:0000313" key="9">
    <source>
        <dbReference type="EMBL" id="EEC51708.1"/>
    </source>
</evidence>
<dbReference type="Proteomes" id="UP000000759">
    <property type="component" value="Chromosome 1"/>
</dbReference>
<dbReference type="InterPro" id="IPR019787">
    <property type="entry name" value="Znf_PHD-finger"/>
</dbReference>
<dbReference type="GO" id="GO:0017053">
    <property type="term" value="C:transcription repressor complex"/>
    <property type="evidence" value="ECO:0007669"/>
    <property type="project" value="InterPro"/>
</dbReference>
<sequence>MTKSPLQTKEKFPPIGKSQKLSSNANPTQSFNQAVAHERESGKPRSSAEESVDEGCRVCGMDDNYSRLLLCEGCNGEYHTYCLTPPLEKVPVEDWYCDRCTALVEILNKKSGGEPIGSIPLIISQGSEGNSKADPSLPSNHSTKKKSLVESSPYDTADEELPMKEIDTRNGSTAPEYLDENTLRLVRLYVAKCRPQDMLNEDDVILLMHRMDRLTAYQAEFQLNIPGPANERQEVLLEEIKDEEEDHVLGREFFHKLVAKIQKENVESLEKRTLAWLKRATGIHRSSTESFVRDNTSKTGSSRTKGSGRRCTRGMVRQFRKKKSEKGLEILKGALDELEPTLGPFHSAFRKRRRSISTYDDDERSSGKQRKKQEQVQRKNQKGMKAKMNKEMKNGLKRTKPNNENKRKASPSYPNLLHALDWKRRKQLHSKRNKPGSSILLDINHAQRSLKLPKKLRNKGIVMTLPRWGSIKQAESFAPKESVFGPPRGLYSDQHYSFWSLRLMNFLQSSARTWVSHEFFYSDLDKAWYNSSALSKMARRFGVDPTISLDSAEWKCVRRALHGIKAKPRRFSRCFISEQLHERDEFRSGVRLLQQNLGASHAAYDLKSCIPVGSVVTAYSQTFGMLQRGTVLTFEARNAHYLVRFENMDFGYEYCPDSEVASHGSVLPLHVSGGAESKTTTSNAILRKYCAPAWSRSMKLATELEGCTEFTPFRSQSQKKGRRSISETDSHWAFIKEAAEEETLQCLLDVINTAAIRKSALLKAIDTVITPANSELEKAKSAIQTQEREGNLALLVLNLEKTNKTIRNSVRKIRLLYAQVYPLRMKIYRGISTSPTA</sequence>
<dbReference type="InterPro" id="IPR001965">
    <property type="entry name" value="Znf_PHD"/>
</dbReference>
<dbReference type="InterPro" id="IPR013083">
    <property type="entry name" value="Znf_RING/FYVE/PHD"/>
</dbReference>
<feature type="compositionally biased region" description="Basic and acidic residues" evidence="7">
    <location>
        <begin position="36"/>
        <end position="48"/>
    </location>
</feature>
<dbReference type="GO" id="GO:0008270">
    <property type="term" value="F:zinc ion binding"/>
    <property type="evidence" value="ECO:0007669"/>
    <property type="project" value="UniProtKB-KW"/>
</dbReference>
<dbReference type="InterPro" id="IPR033471">
    <property type="entry name" value="DIRP"/>
</dbReference>
<feature type="domain" description="PHD-type" evidence="8">
    <location>
        <begin position="53"/>
        <end position="103"/>
    </location>
</feature>
<evidence type="ECO:0000313" key="10">
    <source>
        <dbReference type="Proteomes" id="UP000000759"/>
    </source>
</evidence>
<dbReference type="SMART" id="SM00249">
    <property type="entry name" value="PHD"/>
    <property type="match status" value="1"/>
</dbReference>
<dbReference type="Pfam" id="PF06584">
    <property type="entry name" value="DIRP"/>
    <property type="match status" value="1"/>
</dbReference>
<evidence type="ECO:0000259" key="8">
    <source>
        <dbReference type="PROSITE" id="PS50016"/>
    </source>
</evidence>
<feature type="region of interest" description="Disordered" evidence="7">
    <location>
        <begin position="123"/>
        <end position="173"/>
    </location>
</feature>
<dbReference type="PROSITE" id="PS50016">
    <property type="entry name" value="ZF_PHD_2"/>
    <property type="match status" value="1"/>
</dbReference>
<dbReference type="GO" id="GO:0005654">
    <property type="term" value="C:nucleoplasm"/>
    <property type="evidence" value="ECO:0007669"/>
    <property type="project" value="TreeGrafter"/>
</dbReference>
<dbReference type="eggNOG" id="KOG0825">
    <property type="taxonomic scope" value="Eukaryota"/>
</dbReference>
<dbReference type="PaxDb" id="2850-Phatr42822"/>
<evidence type="ECO:0000256" key="1">
    <source>
        <dbReference type="ARBA" id="ARBA00004123"/>
    </source>
</evidence>
<evidence type="ECO:0000256" key="3">
    <source>
        <dbReference type="ARBA" id="ARBA00022771"/>
    </source>
</evidence>
<dbReference type="OrthoDB" id="47645at2759"/>
<dbReference type="SMART" id="SM01135">
    <property type="entry name" value="DIRP"/>
    <property type="match status" value="1"/>
</dbReference>
<feature type="region of interest" description="Disordered" evidence="7">
    <location>
        <begin position="1"/>
        <end position="53"/>
    </location>
</feature>
<dbReference type="GeneID" id="7196427"/>
<dbReference type="PROSITE" id="PS01359">
    <property type="entry name" value="ZF_PHD_1"/>
    <property type="match status" value="1"/>
</dbReference>
<keyword evidence="5" id="KW-0539">Nucleus</keyword>
<dbReference type="PANTHER" id="PTHR21689:SF2">
    <property type="entry name" value="PROTEIN LIN-9 HOMOLOG"/>
    <property type="match status" value="1"/>
</dbReference>
<feature type="region of interest" description="Disordered" evidence="7">
    <location>
        <begin position="349"/>
        <end position="413"/>
    </location>
</feature>
<dbReference type="GO" id="GO:0003677">
    <property type="term" value="F:DNA binding"/>
    <property type="evidence" value="ECO:0007669"/>
    <property type="project" value="TreeGrafter"/>
</dbReference>
<gene>
    <name evidence="9" type="ORF">PHATRDRAFT_42822</name>
</gene>
<dbReference type="Gene3D" id="3.30.40.10">
    <property type="entry name" value="Zinc/RING finger domain, C3HC4 (zinc finger)"/>
    <property type="match status" value="1"/>
</dbReference>
<feature type="compositionally biased region" description="Polar residues" evidence="7">
    <location>
        <begin position="19"/>
        <end position="33"/>
    </location>
</feature>
<dbReference type="InterPro" id="IPR010561">
    <property type="entry name" value="LIN-9/ALY1"/>
</dbReference>
<dbReference type="RefSeq" id="XP_002177245.1">
    <property type="nucleotide sequence ID" value="XM_002177209.1"/>
</dbReference>
<reference evidence="9 10" key="1">
    <citation type="journal article" date="2008" name="Nature">
        <title>The Phaeodactylum genome reveals the evolutionary history of diatom genomes.</title>
        <authorList>
            <person name="Bowler C."/>
            <person name="Allen A.E."/>
            <person name="Badger J.H."/>
            <person name="Grimwood J."/>
            <person name="Jabbari K."/>
            <person name="Kuo A."/>
            <person name="Maheswari U."/>
            <person name="Martens C."/>
            <person name="Maumus F."/>
            <person name="Otillar R.P."/>
            <person name="Rayko E."/>
            <person name="Salamov A."/>
            <person name="Vandepoele K."/>
            <person name="Beszteri B."/>
            <person name="Gruber A."/>
            <person name="Heijde M."/>
            <person name="Katinka M."/>
            <person name="Mock T."/>
            <person name="Valentin K."/>
            <person name="Verret F."/>
            <person name="Berges J.A."/>
            <person name="Brownlee C."/>
            <person name="Cadoret J.P."/>
            <person name="Chiovitti A."/>
            <person name="Choi C.J."/>
            <person name="Coesel S."/>
            <person name="De Martino A."/>
            <person name="Detter J.C."/>
            <person name="Durkin C."/>
            <person name="Falciatore A."/>
            <person name="Fournet J."/>
            <person name="Haruta M."/>
            <person name="Huysman M.J."/>
            <person name="Jenkins B.D."/>
            <person name="Jiroutova K."/>
            <person name="Jorgensen R.E."/>
            <person name="Joubert Y."/>
            <person name="Kaplan A."/>
            <person name="Kroger N."/>
            <person name="Kroth P.G."/>
            <person name="La Roche J."/>
            <person name="Lindquist E."/>
            <person name="Lommer M."/>
            <person name="Martin-Jezequel V."/>
            <person name="Lopez P.J."/>
            <person name="Lucas S."/>
            <person name="Mangogna M."/>
            <person name="McGinnis K."/>
            <person name="Medlin L.K."/>
            <person name="Montsant A."/>
            <person name="Oudot-Le Secq M.P."/>
            <person name="Napoli C."/>
            <person name="Obornik M."/>
            <person name="Parker M.S."/>
            <person name="Petit J.L."/>
            <person name="Porcel B.M."/>
            <person name="Poulsen N."/>
            <person name="Robison M."/>
            <person name="Rychlewski L."/>
            <person name="Rynearson T.A."/>
            <person name="Schmutz J."/>
            <person name="Shapiro H."/>
            <person name="Siaut M."/>
            <person name="Stanley M."/>
            <person name="Sussman M.R."/>
            <person name="Taylor A.R."/>
            <person name="Vardi A."/>
            <person name="von Dassow P."/>
            <person name="Vyverman W."/>
            <person name="Willis A."/>
            <person name="Wyrwicz L.S."/>
            <person name="Rokhsar D.S."/>
            <person name="Weissenbach J."/>
            <person name="Armbrust E.V."/>
            <person name="Green B.R."/>
            <person name="Van de Peer Y."/>
            <person name="Grigoriev I.V."/>
        </authorList>
    </citation>
    <scope>NUCLEOTIDE SEQUENCE [LARGE SCALE GENOMIC DNA]</scope>
    <source>
        <strain evidence="9 10">CCAP 1055/1</strain>
    </source>
</reference>
<dbReference type="InParanoid" id="B7FPP0"/>
<evidence type="ECO:0000256" key="7">
    <source>
        <dbReference type="SAM" id="MobiDB-lite"/>
    </source>
</evidence>
<evidence type="ECO:0000256" key="4">
    <source>
        <dbReference type="ARBA" id="ARBA00022833"/>
    </source>
</evidence>
<dbReference type="GO" id="GO:0051726">
    <property type="term" value="P:regulation of cell cycle"/>
    <property type="evidence" value="ECO:0007669"/>
    <property type="project" value="TreeGrafter"/>
</dbReference>
<dbReference type="EMBL" id="CM000605">
    <property type="protein sequence ID" value="EEC51708.1"/>
    <property type="molecule type" value="Genomic_DNA"/>
</dbReference>
<keyword evidence="3 6" id="KW-0863">Zinc-finger</keyword>
<dbReference type="HOGENOM" id="CLU_324278_0_0_1"/>
<comment type="subcellular location">
    <subcellularLocation>
        <location evidence="1">Nucleus</location>
    </subcellularLocation>
</comment>
<dbReference type="PANTHER" id="PTHR21689">
    <property type="entry name" value="LIN-9"/>
    <property type="match status" value="1"/>
</dbReference>
<keyword evidence="4" id="KW-0862">Zinc</keyword>
<name>B7FPP0_PHATC</name>